<dbReference type="AlphaFoldDB" id="A0A0D2D2W2"/>
<dbReference type="Proteomes" id="UP000053342">
    <property type="component" value="Unassembled WGS sequence"/>
</dbReference>
<feature type="compositionally biased region" description="Basic and acidic residues" evidence="1">
    <location>
        <begin position="151"/>
        <end position="163"/>
    </location>
</feature>
<organism evidence="3 4">
    <name type="scientific">Exophiala oligosperma</name>
    <dbReference type="NCBI Taxonomy" id="215243"/>
    <lineage>
        <taxon>Eukaryota</taxon>
        <taxon>Fungi</taxon>
        <taxon>Dikarya</taxon>
        <taxon>Ascomycota</taxon>
        <taxon>Pezizomycotina</taxon>
        <taxon>Eurotiomycetes</taxon>
        <taxon>Chaetothyriomycetidae</taxon>
        <taxon>Chaetothyriales</taxon>
        <taxon>Herpotrichiellaceae</taxon>
        <taxon>Exophiala</taxon>
    </lineage>
</organism>
<dbReference type="Pfam" id="PF22893">
    <property type="entry name" value="ULD_2"/>
    <property type="match status" value="1"/>
</dbReference>
<gene>
    <name evidence="3" type="ORF">PV06_11218</name>
</gene>
<dbReference type="OrthoDB" id="3045089at2759"/>
<feature type="region of interest" description="Disordered" evidence="1">
    <location>
        <begin position="151"/>
        <end position="178"/>
    </location>
</feature>
<feature type="region of interest" description="Disordered" evidence="1">
    <location>
        <begin position="57"/>
        <end position="77"/>
    </location>
</feature>
<dbReference type="VEuPathDB" id="FungiDB:PV06_11218"/>
<sequence>MAGALHGMETLIADACRQPLADIRQSQFELSGPDGNIILPRIWEATLQPNWTITIHFRQPENEDPQPENGRGDISEYRTELDRLERRVLDDREEWARQRMQEREQWERERERERDRWEEERVREKNAWVRERERERDRWEHERAQERMRWEREQEESRRRWEETQQTAREVCEGERSMPRRSAINENLCLWWLAGRPPRDRRP</sequence>
<proteinExistence type="predicted"/>
<evidence type="ECO:0000259" key="2">
    <source>
        <dbReference type="Pfam" id="PF22893"/>
    </source>
</evidence>
<feature type="domain" description="Ubiquitin-like" evidence="2">
    <location>
        <begin position="6"/>
        <end position="58"/>
    </location>
</feature>
<name>A0A0D2D2W2_9EURO</name>
<dbReference type="GeneID" id="27363292"/>
<keyword evidence="4" id="KW-1185">Reference proteome</keyword>
<dbReference type="EMBL" id="KN847353">
    <property type="protein sequence ID" value="KIW36570.1"/>
    <property type="molecule type" value="Genomic_DNA"/>
</dbReference>
<protein>
    <recommendedName>
        <fullName evidence="2">Ubiquitin-like domain-containing protein</fullName>
    </recommendedName>
</protein>
<evidence type="ECO:0000256" key="1">
    <source>
        <dbReference type="SAM" id="MobiDB-lite"/>
    </source>
</evidence>
<evidence type="ECO:0000313" key="3">
    <source>
        <dbReference type="EMBL" id="KIW36570.1"/>
    </source>
</evidence>
<evidence type="ECO:0000313" key="4">
    <source>
        <dbReference type="Proteomes" id="UP000053342"/>
    </source>
</evidence>
<dbReference type="InterPro" id="IPR054464">
    <property type="entry name" value="ULD_fung"/>
</dbReference>
<dbReference type="HOGENOM" id="CLU_1348938_0_0_1"/>
<dbReference type="RefSeq" id="XP_016256786.1">
    <property type="nucleotide sequence ID" value="XM_016412853.1"/>
</dbReference>
<reference evidence="3 4" key="1">
    <citation type="submission" date="2015-01" db="EMBL/GenBank/DDBJ databases">
        <title>The Genome Sequence of Exophiala oligosperma CBS72588.</title>
        <authorList>
            <consortium name="The Broad Institute Genomics Platform"/>
            <person name="Cuomo C."/>
            <person name="de Hoog S."/>
            <person name="Gorbushina A."/>
            <person name="Stielow B."/>
            <person name="Teixiera M."/>
            <person name="Abouelleil A."/>
            <person name="Chapman S.B."/>
            <person name="Priest M."/>
            <person name="Young S.K."/>
            <person name="Wortman J."/>
            <person name="Nusbaum C."/>
            <person name="Birren B."/>
        </authorList>
    </citation>
    <scope>NUCLEOTIDE SEQUENCE [LARGE SCALE GENOMIC DNA]</scope>
    <source>
        <strain evidence="3 4">CBS 72588</strain>
    </source>
</reference>
<accession>A0A0D2D2W2</accession>